<dbReference type="Gene3D" id="3.40.50.150">
    <property type="entry name" value="Vaccinia Virus protein VP39"/>
    <property type="match status" value="1"/>
</dbReference>
<dbReference type="InterPro" id="IPR018117">
    <property type="entry name" value="C5_DNA_meth_AS"/>
</dbReference>
<evidence type="ECO:0000313" key="3">
    <source>
        <dbReference type="EMBL" id="OLP94068.1"/>
    </source>
</evidence>
<evidence type="ECO:0000256" key="1">
    <source>
        <dbReference type="PROSITE-ProRule" id="PRU01016"/>
    </source>
</evidence>
<feature type="region of interest" description="Disordered" evidence="2">
    <location>
        <begin position="483"/>
        <end position="502"/>
    </location>
</feature>
<comment type="similarity">
    <text evidence="1">Belongs to the class I-like SAM-binding methyltransferase superfamily. C5-methyltransferase family.</text>
</comment>
<comment type="caution">
    <text evidence="3">The sequence shown here is derived from an EMBL/GenBank/DDBJ whole genome shotgun (WGS) entry which is preliminary data.</text>
</comment>
<feature type="active site" evidence="1">
    <location>
        <position position="1130"/>
    </location>
</feature>
<dbReference type="InterPro" id="IPR050750">
    <property type="entry name" value="C5-MTase"/>
</dbReference>
<keyword evidence="4" id="KW-1185">Reference proteome</keyword>
<keyword evidence="1" id="KW-0949">S-adenosyl-L-methionine</keyword>
<keyword evidence="1 3" id="KW-0489">Methyltransferase</keyword>
<dbReference type="AlphaFoldDB" id="A0A1Q9DFY3"/>
<reference evidence="3 4" key="1">
    <citation type="submission" date="2016-02" db="EMBL/GenBank/DDBJ databases">
        <title>Genome analysis of coral dinoflagellate symbionts highlights evolutionary adaptations to a symbiotic lifestyle.</title>
        <authorList>
            <person name="Aranda M."/>
            <person name="Li Y."/>
            <person name="Liew Y.J."/>
            <person name="Baumgarten S."/>
            <person name="Simakov O."/>
            <person name="Wilson M."/>
            <person name="Piel J."/>
            <person name="Ashoor H."/>
            <person name="Bougouffa S."/>
            <person name="Bajic V.B."/>
            <person name="Ryu T."/>
            <person name="Ravasi T."/>
            <person name="Bayer T."/>
            <person name="Micklem G."/>
            <person name="Kim H."/>
            <person name="Bhak J."/>
            <person name="Lajeunesse T.C."/>
            <person name="Voolstra C.R."/>
        </authorList>
    </citation>
    <scope>NUCLEOTIDE SEQUENCE [LARGE SCALE GENOMIC DNA]</scope>
    <source>
        <strain evidence="3 4">CCMP2467</strain>
    </source>
</reference>
<feature type="compositionally biased region" description="Basic and acidic residues" evidence="2">
    <location>
        <begin position="973"/>
        <end position="991"/>
    </location>
</feature>
<dbReference type="EMBL" id="LSRX01000559">
    <property type="protein sequence ID" value="OLP94068.1"/>
    <property type="molecule type" value="Genomic_DNA"/>
</dbReference>
<dbReference type="GO" id="GO:0008168">
    <property type="term" value="F:methyltransferase activity"/>
    <property type="evidence" value="ECO:0007669"/>
    <property type="project" value="UniProtKB-KW"/>
</dbReference>
<keyword evidence="1" id="KW-0808">Transferase</keyword>
<proteinExistence type="inferred from homology"/>
<dbReference type="InterPro" id="IPR029063">
    <property type="entry name" value="SAM-dependent_MTases_sf"/>
</dbReference>
<dbReference type="PROSITE" id="PS51679">
    <property type="entry name" value="SAM_MT_C5"/>
    <property type="match status" value="1"/>
</dbReference>
<dbReference type="GO" id="GO:0032259">
    <property type="term" value="P:methylation"/>
    <property type="evidence" value="ECO:0007669"/>
    <property type="project" value="UniProtKB-KW"/>
</dbReference>
<name>A0A1Q9DFY3_SYMMI</name>
<dbReference type="Pfam" id="PF00145">
    <property type="entry name" value="DNA_methylase"/>
    <property type="match status" value="1"/>
</dbReference>
<evidence type="ECO:0000256" key="2">
    <source>
        <dbReference type="SAM" id="MobiDB-lite"/>
    </source>
</evidence>
<dbReference type="Proteomes" id="UP000186817">
    <property type="component" value="Unassembled WGS sequence"/>
</dbReference>
<accession>A0A1Q9DFY3</accession>
<dbReference type="InterPro" id="IPR001525">
    <property type="entry name" value="C5_MeTfrase"/>
</dbReference>
<dbReference type="SUPFAM" id="SSF53335">
    <property type="entry name" value="S-adenosyl-L-methionine-dependent methyltransferases"/>
    <property type="match status" value="1"/>
</dbReference>
<organism evidence="3 4">
    <name type="scientific">Symbiodinium microadriaticum</name>
    <name type="common">Dinoflagellate</name>
    <name type="synonym">Zooxanthella microadriatica</name>
    <dbReference type="NCBI Taxonomy" id="2951"/>
    <lineage>
        <taxon>Eukaryota</taxon>
        <taxon>Sar</taxon>
        <taxon>Alveolata</taxon>
        <taxon>Dinophyceae</taxon>
        <taxon>Suessiales</taxon>
        <taxon>Symbiodiniaceae</taxon>
        <taxon>Symbiodinium</taxon>
    </lineage>
</organism>
<dbReference type="PROSITE" id="PS00094">
    <property type="entry name" value="C5_MTASE_1"/>
    <property type="match status" value="1"/>
</dbReference>
<feature type="region of interest" description="Disordered" evidence="2">
    <location>
        <begin position="908"/>
        <end position="993"/>
    </location>
</feature>
<protein>
    <submittedName>
        <fullName evidence="3">Modification methylase SinI</fullName>
    </submittedName>
</protein>
<dbReference type="PANTHER" id="PTHR46098:SF1">
    <property type="entry name" value="TRNA (CYTOSINE(38)-C(5))-METHYLTRANSFERASE"/>
    <property type="match status" value="1"/>
</dbReference>
<feature type="region of interest" description="Disordered" evidence="2">
    <location>
        <begin position="1007"/>
        <end position="1026"/>
    </location>
</feature>
<feature type="compositionally biased region" description="Polar residues" evidence="2">
    <location>
        <begin position="1017"/>
        <end position="1026"/>
    </location>
</feature>
<dbReference type="OrthoDB" id="438121at2759"/>
<dbReference type="PANTHER" id="PTHR46098">
    <property type="entry name" value="TRNA (CYTOSINE(38)-C(5))-METHYLTRANSFERASE"/>
    <property type="match status" value="1"/>
</dbReference>
<gene>
    <name evidence="3" type="primary">sinIM</name>
    <name evidence="3" type="ORF">AK812_SmicGene23959</name>
</gene>
<feature type="compositionally biased region" description="Basic and acidic residues" evidence="2">
    <location>
        <begin position="929"/>
        <end position="966"/>
    </location>
</feature>
<sequence length="1192" mass="131052">MPPAPICAPAAAAPTLPAVATANAQHMQFIEEALEAIRKHPLMAGVETAAPLDMAHGGREPLTNNKVKAALAANKVPTGAGNFFWVDLSIDPVFAHAPVKSKRCREIADKHFSEPCHLISNITVAVPSSWQQKPALGTQKLRRISPVEPLHTLIMAIHRDVEQENAAAISQWKEILLTTMFTLAPAESDTSVHQLHTQLRERPGVEHELVRHSALSRILDVVHFHQRYHKDLKPPKGKKVSLAKLLSEEYNKGVKLNAMSEPVSELFVERAISIDNRLLQKSSYILSILLDLDDSFGVNGPIDSVHKIYLLLSKAGPAGQNSLKKMEWFVGYVADLFKFGGVTLDECSKGKLVDQNSTKSLGDVILAKPDILAELLRWAQDNGVRSAVLDKIWEITQSIETFREAVGRRWDTKAKVPAAPWRAGLGAAGNQLLNLIEDMVYFKTYDHAILAWALSRKPLAELLETPALQDVLAEIKEAVEEENKEAGVEGAARTQDPESQAMVLDPEDEVSADRVHGLGADAGLQAIVSTLKDSGEAQDVEDLQKLERFMSQARGLVSTYCSFALETETDADLVQHLKETAAGSHEPRVSENAHVLCYYSAQDCGEATSQPHLRTPALRSRGDHLQRFIHVCMQRRGLVHEIPQQDLFALNDSGREGNKSLMLGKFTAIAEAEVDPSTGKPKKAPQLKKSVRCVTAIISENSLAKRVEKVRGYNSVNQIQRIYLVSSKALQLNRHDRLHTANASNRGNMIGPFVADDWEGSDVWKVLVKTKLTLLGNSGARIFVGGTPEKKDDKEDNESESEEAVATGNVKNKTREKHDLEPVLFHSAPTAMLEEILHSYDISAVISNAADGKLAELCLERKIPFWGLAWTQEHIQALEARLTKRVFDKMADSKSKLYKPALRTILDRNTDEQDEEPEPIKKRKRAPKGKAEPKKKSDGEGEGEGDAKETQKEIKKDVEKEPEPVQKKPRGGKNKDDKGTGGKNKDDKGSKDPVMAEILRIAGAAGAEEGGNCHPTPDTQHSTSPVKQDACSDIVVILGLQMATKRSRLLKSKRAVVAASDCTGINGGALALESLGLPYEEAWASEADPATRRVLAASFSPRKLYADIRDWDGEHSGAGDIDFFCAGSPCQSFSRAGRKQGLACENGKTLLHVLKRIHTVRPRTFLLENVDEMLKHEATMDLILNFLKGIKD</sequence>
<evidence type="ECO:0000313" key="4">
    <source>
        <dbReference type="Proteomes" id="UP000186817"/>
    </source>
</evidence>
<feature type="region of interest" description="Disordered" evidence="2">
    <location>
        <begin position="785"/>
        <end position="810"/>
    </location>
</feature>